<protein>
    <submittedName>
        <fullName evidence="5">G protein-coupled receptor-related</fullName>
    </submittedName>
</protein>
<feature type="chain" id="PRO_5043698164" evidence="3">
    <location>
        <begin position="23"/>
        <end position="3452"/>
    </location>
</feature>
<dbReference type="Pfam" id="PF07699">
    <property type="entry name" value="Ephrin_rec_like"/>
    <property type="match status" value="2"/>
</dbReference>
<feature type="transmembrane region" description="Helical" evidence="2">
    <location>
        <begin position="3171"/>
        <end position="3189"/>
    </location>
</feature>
<keyword evidence="2" id="KW-1133">Transmembrane helix</keyword>
<feature type="transmembrane region" description="Helical" evidence="2">
    <location>
        <begin position="2867"/>
        <end position="2887"/>
    </location>
</feature>
<feature type="region of interest" description="Disordered" evidence="1">
    <location>
        <begin position="3431"/>
        <end position="3452"/>
    </location>
</feature>
<dbReference type="PANTHER" id="PTHR46967">
    <property type="entry name" value="INSULIN-LIKE GROWTH FACTOR BINDING PROTEIN,N-TERMINAL"/>
    <property type="match status" value="1"/>
</dbReference>
<dbReference type="InterPro" id="IPR009030">
    <property type="entry name" value="Growth_fac_rcpt_cys_sf"/>
</dbReference>
<evidence type="ECO:0000256" key="2">
    <source>
        <dbReference type="SAM" id="Phobius"/>
    </source>
</evidence>
<evidence type="ECO:0000256" key="3">
    <source>
        <dbReference type="SAM" id="SignalP"/>
    </source>
</evidence>
<evidence type="ECO:0000259" key="4">
    <source>
        <dbReference type="Pfam" id="PF07699"/>
    </source>
</evidence>
<keyword evidence="3" id="KW-0732">Signal</keyword>
<feature type="transmembrane region" description="Helical" evidence="2">
    <location>
        <begin position="2953"/>
        <end position="2971"/>
    </location>
</feature>
<dbReference type="InterPro" id="IPR011641">
    <property type="entry name" value="Tyr-kin_ephrin_A/B_rcpt-like"/>
</dbReference>
<keyword evidence="2" id="KW-0472">Membrane</keyword>
<evidence type="ECO:0000256" key="1">
    <source>
        <dbReference type="SAM" id="MobiDB-lite"/>
    </source>
</evidence>
<comment type="caution">
    <text evidence="5">The sequence shown here is derived from an EMBL/GenBank/DDBJ whole genome shotgun (WGS) entry which is preliminary data.</text>
</comment>
<feature type="transmembrane region" description="Helical" evidence="2">
    <location>
        <begin position="3144"/>
        <end position="3165"/>
    </location>
</feature>
<evidence type="ECO:0000313" key="5">
    <source>
        <dbReference type="EMBL" id="KAJ3450602.1"/>
    </source>
</evidence>
<evidence type="ECO:0000313" key="6">
    <source>
        <dbReference type="Proteomes" id="UP001146793"/>
    </source>
</evidence>
<gene>
    <name evidence="5" type="ORF">M0812_06786</name>
</gene>
<dbReference type="CDD" id="cd00185">
    <property type="entry name" value="TNFRSF"/>
    <property type="match status" value="1"/>
</dbReference>
<feature type="transmembrane region" description="Helical" evidence="2">
    <location>
        <begin position="3032"/>
        <end position="3051"/>
    </location>
</feature>
<dbReference type="SMART" id="SM01411">
    <property type="entry name" value="Ephrin_rec_like"/>
    <property type="match status" value="4"/>
</dbReference>
<feature type="transmembrane region" description="Helical" evidence="2">
    <location>
        <begin position="3097"/>
        <end position="3118"/>
    </location>
</feature>
<organism evidence="5 6">
    <name type="scientific">Anaeramoeba flamelloides</name>
    <dbReference type="NCBI Taxonomy" id="1746091"/>
    <lineage>
        <taxon>Eukaryota</taxon>
        <taxon>Metamonada</taxon>
        <taxon>Anaeramoebidae</taxon>
        <taxon>Anaeramoeba</taxon>
    </lineage>
</organism>
<dbReference type="PANTHER" id="PTHR46967:SF2">
    <property type="entry name" value="SUSHI, VON WILLEBRAND FACTOR TYPE A, EGF AND PENTRAXIN DOMAIN-CONTAINING PROTEIN 1-LIKE"/>
    <property type="match status" value="1"/>
</dbReference>
<dbReference type="Gene3D" id="2.10.50.10">
    <property type="entry name" value="Tumor Necrosis Factor Receptor, subunit A, domain 2"/>
    <property type="match status" value="3"/>
</dbReference>
<accession>A0AAV8AD25</accession>
<dbReference type="EMBL" id="JANTQA010000012">
    <property type="protein sequence ID" value="KAJ3450602.1"/>
    <property type="molecule type" value="Genomic_DNA"/>
</dbReference>
<feature type="signal peptide" evidence="3">
    <location>
        <begin position="1"/>
        <end position="22"/>
    </location>
</feature>
<feature type="transmembrane region" description="Helical" evidence="2">
    <location>
        <begin position="3233"/>
        <end position="3254"/>
    </location>
</feature>
<sequence length="3452" mass="382750">MGFPSGIIPILIFLLSIKCCFANSLDCPTKINLAAYNYQHLVIYPCCTSEETKVEIFENEAKGVTIEQKIKPGCTESTDRIYLTAIGKTINFGVGTSTIGNFTLMKETLLTITRENVTLREGFDAGNNTIKVESGTLEIYGGTGYSKILLNGVLNNYIPDFVYPKITIEGGTLYAGEDFSVTYFETYSYDVELKGAENKQIKILGGSFGTSVWHEFYCNVILSHTPISKIAILGGELTLTQDTIVSDLKVTHGRISDYELSVTNTIDSLIENDFYIEAKLDLSLLSSSTLNFGTGHVYLKNILNVDSNLQMGELTVEENGQITGVNELAVGTLHINTTVSEVFRCKIEITSLFECSNWDSSFTIQSSALVIKDSAIVAYDGQLNLIMSNLEINNDISIGSVTMLGHDSSLSGKDHTIQINDLLRIDESGDKTIETHLVIGSGGKIDGSSNSGDFMIGSAYNEASLTIEAGSVTDNIINNNVRVMKDKAILRINGKAKIEILMLEGGTVEGTGELEVTSQLYYYSYSANPVVNTSLTVTGDNDTPIMSPETDPILIVGTSGKLTIETVNESAISGTIRLGGELGILRTTELEEIFLYKDSIISGTDILTITETFQCDNTELGTTYVSTDIKVTGYVSDFDSKTILLQSSYLETARTSTFYGIILTNGSELKGEKYYINHELGVQDNSMDNYLSTDVNIAEGANLRLDSNTNLRVSTGSTLTVYGTTQTNLDSTLKLESTMDIKTDTQLSFASIELIDTPELKCYTSILINGGLILNNDGEKILDCGVYLDENSDFSAINGIPDLKIMPGYLFQSNITKELTLDLNINLFGSLQIANDFAIGDINILGAESSINNNNNKLIVNGLFTCLQSKSMAIQHLSLCGTTDAADTFQLECDSLTFEDTFSGDYGGVLKIIQSLVSNAFVSLYKLELLGGSSVSGSSAITVDSTFTLTDDGWISIGNDLFIFGSVQSTGNPNVRIESGKLLQFNNGGTANNFLLIGNLENKGHPLTLSSVELQASSQILGDGKITINTNLNFVGSGDKLISTPISILDIATIDHCNEGTLEITNAFEFNNDFSISNLLLSGNANLTGTILTITDQFKFENTIDINCEKLILNSPTTFINEDTNSELTIGKDSIFEIASETTIQAPRLQGTLTIIGTTIINQNLNFDKINLQDSCILKGTADITAYTKLNFLGDTGNKQINTNLISETSTSNCLSTLTIEESTFTSPTSITIDSLTLKQNSILSGTQSLTILNNFEFSENTKIDCTLLTIPSTSTVTNSDETSILTIETNSKLQYQSGSDIKDHSGTFNIYGNFETNPSFAIHTINLYDSANIIGDGKITINSELNFAGLGDKLISTPISILDIATIDHCNEGTLEITNAFEFNNDFSISNLSLSGNADLTGTILTITNQFKFENTIDINCEKLTLNSPTTFLNEDTNSELTIGKDSIFEIASGTTIQEPRLQGTLTIIGTTIINQELNFDKINLQDSCTLEGTADITAYTKLNFLGDTGNKQINTNLISETSTSNCSSNLTIEESTFTSPTSITIDSLTLKQNSILSGTQSLNIKYNFEFSGNTKIDCTLLTIPSTSTVTNSDETSILTIETNSKLQYQSGSDIKDHSGTFNIYGNFETNPSFAIHTINLYDTSQILGSSNNELIISNSFKLYNNGIKKIYKNINFQGLSANSQLINGILEFNNCNFTFNDNLEIDKLYLNKEIKLTCPDYKLTIITELNLKSSDNANLILDTDLELNENSITEISNRKIEIINSKKLINNGAIKFLSKNNEIIGDNNIFENNNKILLNSTNFISDLIFLNKGNLTIINNNCKFYNEFNQTQSTNPDPLFYSSANTIVEFNGLTNNFQYGDFEITGKLILTSSTELNLQHGVTNNINFNLNNSEMKIDQNSKIINAYNKIQIGEILIEGGEIIDSTIEILAKTTLYQSNQKIINSTLILNQLTEISGSEINLSQDSNINFQDSDILIHDDCSFISLDAGNEECQLNINSVHNNQNLILNENSNLEINNIKLNFNDLSIITNDNSAFKFLNSISSIVAQKIEFKGDLAINNSIIEFLPISNNCDFNNIELINKKSNFTCLDQLNLNGVFEWKEGILEFSTLNILLDSGSLNIILDGDDKEILNSEIVNHNDLSINGYTENYIYELILTNTSIKNYHDFILNCQIQSVSQHSYIKNNLNSNFILEKGSPILNIPVLNLGGVLLNSKTSFKKKFIQESGSVLVNTQGSNFYNLKFLDGIIASRDSNIQTIWIESLIWVKGEFQKLKMNIDSKSYLLSHSNKSLLSSTFILKTGSSLFWRGGFINCQTTEIINYGNFILEDTNEQLQITEGGSGSSSFKNYGTLKILSDCNLQIDIYFTNFNQLLIRNSEVTFVSFFNSGIYNYVPTIILNNGTIGASSLFQHSDGELQIASDSKIVSQKDIYISADINIEDSSLDIIASQLIRFFDSANIKIKVERSQTKFIGINFQSENNLHLSGSLIVDYSNTANAQYRQLGQRYWLIKFIGDTTFSREEIFSDNDDHSFNYICQDNQYFELIYKSDDTNANANANANANVNVNVRTDGSDGALKEIYSEFVGCSKGKYNTNSLVAECTECDEGFYAQKYGSEKCEKCNAGTFSNYTGASICADCNFGHYQNESQATFCYPCPVGYQQSEMGSKRCDQCEKGFYSDKEGTRACQICKEGSYSEDGKWCLECEPGTYNPSEGKTFCRECPKGSSQKSSGKGNCDNCARLSYQDETGQEKCKLCPVDTTTLSDKSISFEDCLCKLGKYGNNGGPCSVCPEGAQCFDVGIEIPDAQKGYWHSEDNPYEYVECVIKDACPGGKVGTCNKDLGYEGELCSSCVDGFYKMNNRCVQCSSSTIWRLVLAGFALIIFASFLFVVAKKARAYFASFAIAFSFFQILSVMGSLPLNWPSAINSSFYLLSVFNFNLDILATECSFQITFYQKWIFIMLSPFSFLLLMILIYKLAIGHSKLVCNYGEYFLNKFPNFCSQPKGKIKILYPIYWLRYQFSKAFTNGFSNEDRKDLFNNLINSYTCLLSFVYLYVSMNILQLFQCSKSNSSVDSDGEAVYFLSENPKIRCFDSDWYKLLPLVIFFGIIYIIGIPVLLLYLLIYYSKNVEDRMFDARLGLICARYNKEWFFWEIIIMIRKLIFTIFELFFASKPMLQTGMCAILLLIALLLQLTTKPYISTRHNTLEFTLLIISEVILLSGMVFVSEDFTEDSARNNLTIVIILIIWIGIIILVSIVIFEIRHRFRINQGKDEDELEKAVDLWKGLTIIDFFRNNPSFASLIKWVAIINNAKLKKTNQIVQLVNPNLNQIKNKKKSTSNNNSEDENNKISENSIGDLKIKLTKAFNDDLLSIFQLWYVRKSSRLQKISIAKILMSFNKYYYQNNSFLNRVSGGKKKMKLIPLSEMQNYKQVKNIYINTDPDSGSDSGSNSGSGSNSN</sequence>
<proteinExistence type="predicted"/>
<keyword evidence="5" id="KW-0675">Receptor</keyword>
<reference evidence="5" key="1">
    <citation type="submission" date="2022-08" db="EMBL/GenBank/DDBJ databases">
        <title>Novel sulphate-reducing endosymbionts in the free-living metamonad Anaeramoeba.</title>
        <authorList>
            <person name="Jerlstrom-Hultqvist J."/>
            <person name="Cepicka I."/>
            <person name="Gallot-Lavallee L."/>
            <person name="Salas-Leiva D."/>
            <person name="Curtis B.A."/>
            <person name="Zahonova K."/>
            <person name="Pipaliya S."/>
            <person name="Dacks J."/>
            <person name="Roger A.J."/>
        </authorList>
    </citation>
    <scope>NUCLEOTIDE SEQUENCE</scope>
    <source>
        <strain evidence="5">Busselton2</strain>
    </source>
</reference>
<dbReference type="SUPFAM" id="SSF57184">
    <property type="entry name" value="Growth factor receptor domain"/>
    <property type="match status" value="2"/>
</dbReference>
<feature type="transmembrane region" description="Helical" evidence="2">
    <location>
        <begin position="2894"/>
        <end position="2916"/>
    </location>
</feature>
<feature type="domain" description="Tyrosine-protein kinase ephrin type A/B receptor-like" evidence="4">
    <location>
        <begin position="2622"/>
        <end position="2665"/>
    </location>
</feature>
<keyword evidence="2" id="KW-0812">Transmembrane</keyword>
<feature type="domain" description="Tyrosine-protein kinase ephrin type A/B receptor-like" evidence="4">
    <location>
        <begin position="2728"/>
        <end position="2770"/>
    </location>
</feature>
<name>A0AAV8AD25_9EUKA</name>
<feature type="transmembrane region" description="Helical" evidence="2">
    <location>
        <begin position="3201"/>
        <end position="3221"/>
    </location>
</feature>
<dbReference type="Proteomes" id="UP001146793">
    <property type="component" value="Unassembled WGS sequence"/>
</dbReference>
<feature type="compositionally biased region" description="Low complexity" evidence="1">
    <location>
        <begin position="3436"/>
        <end position="3452"/>
    </location>
</feature>